<protein>
    <submittedName>
        <fullName evidence="1">Uncharacterized protein</fullName>
    </submittedName>
</protein>
<accession>F2PJP3</accession>
<dbReference type="VEuPathDB" id="FungiDB:TEQG_01150"/>
<evidence type="ECO:0000313" key="2">
    <source>
        <dbReference type="Proteomes" id="UP000009169"/>
    </source>
</evidence>
<sequence length="128" mass="14513">MNQRHFLLQEYIIDYVVLSGIIMINQPTSQVGKMKLFATSRGRKHPPQLAEGISLTSWIIIMMHSLHASHSGGHPSFRNQIPIPFPGAPVYVISVYLCHRDMHVKMNLASSKYFLMSCALDEELFGRS</sequence>
<evidence type="ECO:0000313" key="1">
    <source>
        <dbReference type="EMBL" id="EGE02111.1"/>
    </source>
</evidence>
<dbReference type="EMBL" id="DS995721">
    <property type="protein sequence ID" value="EGE02111.1"/>
    <property type="molecule type" value="Genomic_DNA"/>
</dbReference>
<dbReference type="Proteomes" id="UP000009169">
    <property type="component" value="Unassembled WGS sequence"/>
</dbReference>
<name>F2PJP3_TRIEC</name>
<gene>
    <name evidence="1" type="ORF">TEQG_01150</name>
</gene>
<dbReference type="HOGENOM" id="CLU_1961142_0_0_1"/>
<organism evidence="1 2">
    <name type="scientific">Trichophyton equinum (strain ATCC MYA-4606 / CBS 127.97)</name>
    <name type="common">Horse ringworm fungus</name>
    <dbReference type="NCBI Taxonomy" id="559882"/>
    <lineage>
        <taxon>Eukaryota</taxon>
        <taxon>Fungi</taxon>
        <taxon>Dikarya</taxon>
        <taxon>Ascomycota</taxon>
        <taxon>Pezizomycotina</taxon>
        <taxon>Eurotiomycetes</taxon>
        <taxon>Eurotiomycetidae</taxon>
        <taxon>Onygenales</taxon>
        <taxon>Arthrodermataceae</taxon>
        <taxon>Trichophyton</taxon>
    </lineage>
</organism>
<dbReference type="AlphaFoldDB" id="F2PJP3"/>
<keyword evidence="2" id="KW-1185">Reference proteome</keyword>
<proteinExistence type="predicted"/>
<reference evidence="2" key="1">
    <citation type="journal article" date="2012" name="MBio">
        <title>Comparative genome analysis of Trichophyton rubrum and related dermatophytes reveals candidate genes involved in infection.</title>
        <authorList>
            <person name="Martinez D.A."/>
            <person name="Oliver B.G."/>
            <person name="Graeser Y."/>
            <person name="Goldberg J.M."/>
            <person name="Li W."/>
            <person name="Martinez-Rossi N.M."/>
            <person name="Monod M."/>
            <person name="Shelest E."/>
            <person name="Barton R.C."/>
            <person name="Birch E."/>
            <person name="Brakhage A.A."/>
            <person name="Chen Z."/>
            <person name="Gurr S.J."/>
            <person name="Heiman D."/>
            <person name="Heitman J."/>
            <person name="Kosti I."/>
            <person name="Rossi A."/>
            <person name="Saif S."/>
            <person name="Samalova M."/>
            <person name="Saunders C.W."/>
            <person name="Shea T."/>
            <person name="Summerbell R.C."/>
            <person name="Xu J."/>
            <person name="Young S."/>
            <person name="Zeng Q."/>
            <person name="Birren B.W."/>
            <person name="Cuomo C.A."/>
            <person name="White T.C."/>
        </authorList>
    </citation>
    <scope>NUCLEOTIDE SEQUENCE [LARGE SCALE GENOMIC DNA]</scope>
    <source>
        <strain evidence="2">ATCC MYA-4606 / CBS 127.97</strain>
    </source>
</reference>